<gene>
    <name evidence="6" type="ORF">G7Y89_g12719</name>
</gene>
<reference evidence="6 7" key="1">
    <citation type="submission" date="2020-03" db="EMBL/GenBank/DDBJ databases">
        <title>Draft Genome Sequence of Cudoniella acicularis.</title>
        <authorList>
            <person name="Buettner E."/>
            <person name="Kellner H."/>
        </authorList>
    </citation>
    <scope>NUCLEOTIDE SEQUENCE [LARGE SCALE GENOMIC DNA]</scope>
    <source>
        <strain evidence="6 7">DSM 108380</strain>
    </source>
</reference>
<dbReference type="SMART" id="SM00825">
    <property type="entry name" value="PKS_KS"/>
    <property type="match status" value="1"/>
</dbReference>
<dbReference type="Gene3D" id="3.30.465.10">
    <property type="match status" value="2"/>
</dbReference>
<dbReference type="OrthoDB" id="329835at2759"/>
<comment type="caution">
    <text evidence="6">The sequence shown here is derived from an EMBL/GenBank/DDBJ whole genome shotgun (WGS) entry which is preliminary data.</text>
</comment>
<dbReference type="Pfam" id="PF00109">
    <property type="entry name" value="ketoacyl-synt"/>
    <property type="match status" value="1"/>
</dbReference>
<dbReference type="CDD" id="cd00833">
    <property type="entry name" value="PKS"/>
    <property type="match status" value="1"/>
</dbReference>
<evidence type="ECO:0000256" key="4">
    <source>
        <dbReference type="RuleBase" id="RU003694"/>
    </source>
</evidence>
<sequence length="471" mass="51393">MNKVQEPIRRLVVRPINTIHKSVFYHPTAQHHGHSNVRHAYVLAADPGAFDAQFFGIKPVEAKALDPQQRLLLETVYEGLESAGLPVESLRGSDTSVYVGLMCHDYEAMLLRDLQAMPTYHTLGTQGSIIANRISYFFDWHGPSMTLDRLQLGPSTDTYARVGLDAKKGRDRCQHFEAHGTGTPAGDPIEAEAIHGVFFGGGAGAENIVGARVVTAGGRIVDTDNDEELFWGLRGAGNNQLWSCGGVSCKAPCPLAVLGGWVGFPSSEAEEVLGGFEKMCDENMPAEFNGDIIFSRVPDAGGSVVMFIKPHGFLTLLNATFKNFKGDLFYVTNPTMARYTRAFGRIIANNPIPKIGHVVGGTHNIHGAIETPNQSVALPNRRHITLTLFGAISSEFDADGPELQIVKDWANKFAGEVESEGLATRDGYVSFSCSNIDLDNFYGKGDAARLKALKRRYNPENFFFLAYPTLV</sequence>
<evidence type="ECO:0000256" key="1">
    <source>
        <dbReference type="ARBA" id="ARBA00022450"/>
    </source>
</evidence>
<organism evidence="6 7">
    <name type="scientific">Cudoniella acicularis</name>
    <dbReference type="NCBI Taxonomy" id="354080"/>
    <lineage>
        <taxon>Eukaryota</taxon>
        <taxon>Fungi</taxon>
        <taxon>Dikarya</taxon>
        <taxon>Ascomycota</taxon>
        <taxon>Pezizomycotina</taxon>
        <taxon>Leotiomycetes</taxon>
        <taxon>Helotiales</taxon>
        <taxon>Tricladiaceae</taxon>
        <taxon>Cudoniella</taxon>
    </lineage>
</organism>
<dbReference type="Pfam" id="PF02801">
    <property type="entry name" value="Ketoacyl-synt_C"/>
    <property type="match status" value="1"/>
</dbReference>
<dbReference type="Gene3D" id="3.40.47.10">
    <property type="match status" value="1"/>
</dbReference>
<evidence type="ECO:0000313" key="7">
    <source>
        <dbReference type="Proteomes" id="UP000566819"/>
    </source>
</evidence>
<evidence type="ECO:0000259" key="5">
    <source>
        <dbReference type="PROSITE" id="PS52004"/>
    </source>
</evidence>
<dbReference type="PANTHER" id="PTHR43775:SF20">
    <property type="entry name" value="HYBRID PKS-NRPS SYNTHETASE APDA"/>
    <property type="match status" value="1"/>
</dbReference>
<dbReference type="SUPFAM" id="SSF53901">
    <property type="entry name" value="Thiolase-like"/>
    <property type="match status" value="2"/>
</dbReference>
<dbReference type="GO" id="GO:0006633">
    <property type="term" value="P:fatty acid biosynthetic process"/>
    <property type="evidence" value="ECO:0007669"/>
    <property type="project" value="TreeGrafter"/>
</dbReference>
<evidence type="ECO:0000256" key="2">
    <source>
        <dbReference type="ARBA" id="ARBA00022553"/>
    </source>
</evidence>
<dbReference type="AlphaFoldDB" id="A0A8H4RAW5"/>
<feature type="domain" description="Ketosynthase family 3 (KS3)" evidence="5">
    <location>
        <begin position="1"/>
        <end position="402"/>
    </location>
</feature>
<keyword evidence="2" id="KW-0597">Phosphoprotein</keyword>
<evidence type="ECO:0000313" key="6">
    <source>
        <dbReference type="EMBL" id="KAF4625450.1"/>
    </source>
</evidence>
<dbReference type="GO" id="GO:0044550">
    <property type="term" value="P:secondary metabolite biosynthetic process"/>
    <property type="evidence" value="ECO:0007669"/>
    <property type="project" value="TreeGrafter"/>
</dbReference>
<dbReference type="EMBL" id="JAAMPI010001375">
    <property type="protein sequence ID" value="KAF4625450.1"/>
    <property type="molecule type" value="Genomic_DNA"/>
</dbReference>
<dbReference type="PANTHER" id="PTHR43775">
    <property type="entry name" value="FATTY ACID SYNTHASE"/>
    <property type="match status" value="1"/>
</dbReference>
<evidence type="ECO:0000256" key="3">
    <source>
        <dbReference type="ARBA" id="ARBA00022679"/>
    </source>
</evidence>
<protein>
    <recommendedName>
        <fullName evidence="5">Ketosynthase family 3 (KS3) domain-containing protein</fullName>
    </recommendedName>
</protein>
<proteinExistence type="inferred from homology"/>
<dbReference type="Gene3D" id="3.40.462.20">
    <property type="match status" value="2"/>
</dbReference>
<dbReference type="InterPro" id="IPR020841">
    <property type="entry name" value="PKS_Beta-ketoAc_synthase_dom"/>
</dbReference>
<name>A0A8H4RAW5_9HELO</name>
<dbReference type="PROSITE" id="PS52004">
    <property type="entry name" value="KS3_2"/>
    <property type="match status" value="1"/>
</dbReference>
<dbReference type="InterPro" id="IPR014030">
    <property type="entry name" value="Ketoacyl_synth_N"/>
</dbReference>
<dbReference type="InterPro" id="IPR016039">
    <property type="entry name" value="Thiolase-like"/>
</dbReference>
<keyword evidence="3 4" id="KW-0808">Transferase</keyword>
<dbReference type="InterPro" id="IPR050091">
    <property type="entry name" value="PKS_NRPS_Biosynth_Enz"/>
</dbReference>
<dbReference type="InterPro" id="IPR016169">
    <property type="entry name" value="FAD-bd_PCMH_sub2"/>
</dbReference>
<keyword evidence="1" id="KW-0596">Phosphopantetheine</keyword>
<accession>A0A8H4RAW5</accession>
<dbReference type="InterPro" id="IPR014031">
    <property type="entry name" value="Ketoacyl_synth_C"/>
</dbReference>
<dbReference type="GO" id="GO:0004312">
    <property type="term" value="F:fatty acid synthase activity"/>
    <property type="evidence" value="ECO:0007669"/>
    <property type="project" value="TreeGrafter"/>
</dbReference>
<comment type="similarity">
    <text evidence="4">Belongs to the thiolase-like superfamily. Beta-ketoacyl-ACP synthases family.</text>
</comment>
<dbReference type="Proteomes" id="UP000566819">
    <property type="component" value="Unassembled WGS sequence"/>
</dbReference>
<keyword evidence="7" id="KW-1185">Reference proteome</keyword>